<gene>
    <name evidence="2" type="ORF">QOZ88_08185</name>
</gene>
<dbReference type="PANTHER" id="PTHR43798">
    <property type="entry name" value="MONOACYLGLYCEROL LIPASE"/>
    <property type="match status" value="1"/>
</dbReference>
<reference evidence="3" key="1">
    <citation type="submission" date="2023-05" db="EMBL/GenBank/DDBJ databases">
        <title>Draft genome of Pseudofrankia sp. BMG5.37.</title>
        <authorList>
            <person name="Gtari M."/>
            <person name="Ghodhbane F."/>
            <person name="Sbissi I."/>
        </authorList>
    </citation>
    <scope>NUCLEOTIDE SEQUENCE [LARGE SCALE GENOMIC DNA]</scope>
    <source>
        <strain evidence="3">BMG 814</strain>
    </source>
</reference>
<dbReference type="InterPro" id="IPR000639">
    <property type="entry name" value="Epox_hydrolase-like"/>
</dbReference>
<dbReference type="InterPro" id="IPR029058">
    <property type="entry name" value="AB_hydrolase_fold"/>
</dbReference>
<name>A0ABT9IAL5_9ACTN</name>
<dbReference type="PRINTS" id="PR00111">
    <property type="entry name" value="ABHYDROLASE"/>
</dbReference>
<accession>A0ABT9IAL5</accession>
<dbReference type="SUPFAM" id="SSF53474">
    <property type="entry name" value="alpha/beta-Hydrolases"/>
    <property type="match status" value="1"/>
</dbReference>
<dbReference type="PRINTS" id="PR00412">
    <property type="entry name" value="EPOXHYDRLASE"/>
</dbReference>
<organism evidence="2 3">
    <name type="scientific">Blastococcus carthaginiensis</name>
    <dbReference type="NCBI Taxonomy" id="3050034"/>
    <lineage>
        <taxon>Bacteria</taxon>
        <taxon>Bacillati</taxon>
        <taxon>Actinomycetota</taxon>
        <taxon>Actinomycetes</taxon>
        <taxon>Geodermatophilales</taxon>
        <taxon>Geodermatophilaceae</taxon>
        <taxon>Blastococcus</taxon>
    </lineage>
</organism>
<feature type="domain" description="AB hydrolase-1" evidence="1">
    <location>
        <begin position="28"/>
        <end position="260"/>
    </location>
</feature>
<dbReference type="Gene3D" id="3.40.50.1820">
    <property type="entry name" value="alpha/beta hydrolase"/>
    <property type="match status" value="1"/>
</dbReference>
<keyword evidence="3" id="KW-1185">Reference proteome</keyword>
<dbReference type="Pfam" id="PF00561">
    <property type="entry name" value="Abhydrolase_1"/>
    <property type="match status" value="1"/>
</dbReference>
<dbReference type="InterPro" id="IPR050266">
    <property type="entry name" value="AB_hydrolase_sf"/>
</dbReference>
<dbReference type="InterPro" id="IPR000073">
    <property type="entry name" value="AB_hydrolase_1"/>
</dbReference>
<dbReference type="RefSeq" id="WP_305999299.1">
    <property type="nucleotide sequence ID" value="NZ_JASNFN010000006.1"/>
</dbReference>
<comment type="caution">
    <text evidence="2">The sequence shown here is derived from an EMBL/GenBank/DDBJ whole genome shotgun (WGS) entry which is preliminary data.</text>
</comment>
<proteinExistence type="predicted"/>
<keyword evidence="2" id="KW-0378">Hydrolase</keyword>
<protein>
    <submittedName>
        <fullName evidence="2">Alpha/beta hydrolase</fullName>
    </submittedName>
</protein>
<evidence type="ECO:0000313" key="2">
    <source>
        <dbReference type="EMBL" id="MDP5182616.1"/>
    </source>
</evidence>
<sequence length="284" mass="30631">MNGLGLHLHEDLLDGEPIRWLEHGEGAHVVLVHGIPTSPRLWRHVMPLVSGRSLALEMAGYGSSIPDGEGRDLGLSAQADRLLRWLDLVGAESPVLVGHDLGGGVAQIAAARAPGRFSGIVLTNAVCYDSWPIPSVKAMQRAAPVLRYLPETALYPSLVQLIHRGHDDRARALESIGVHWQHYVTHGAARSLMRQVSSLRVEDTIAVADQLPSLGLPARVVWGEADQFQKVEYGRRLADDLGTELQPIPGGKHFTPEDHPEVIAAAINELIGTGPAREGDPGGR</sequence>
<evidence type="ECO:0000313" key="3">
    <source>
        <dbReference type="Proteomes" id="UP001233673"/>
    </source>
</evidence>
<evidence type="ECO:0000259" key="1">
    <source>
        <dbReference type="Pfam" id="PF00561"/>
    </source>
</evidence>
<dbReference type="EMBL" id="JASNFN010000006">
    <property type="protein sequence ID" value="MDP5182616.1"/>
    <property type="molecule type" value="Genomic_DNA"/>
</dbReference>
<dbReference type="Proteomes" id="UP001233673">
    <property type="component" value="Unassembled WGS sequence"/>
</dbReference>
<dbReference type="GO" id="GO:0016787">
    <property type="term" value="F:hydrolase activity"/>
    <property type="evidence" value="ECO:0007669"/>
    <property type="project" value="UniProtKB-KW"/>
</dbReference>